<dbReference type="GO" id="GO:0016887">
    <property type="term" value="F:ATP hydrolysis activity"/>
    <property type="evidence" value="ECO:0007669"/>
    <property type="project" value="InterPro"/>
</dbReference>
<feature type="domain" description="AAA+ ATPase" evidence="6">
    <location>
        <begin position="566"/>
        <end position="701"/>
    </location>
</feature>
<keyword evidence="3" id="KW-0472">Membrane</keyword>
<dbReference type="Pfam" id="PF00004">
    <property type="entry name" value="AAA"/>
    <property type="match status" value="1"/>
</dbReference>
<dbReference type="KEGG" id="fmu:J7337_013938"/>
<dbReference type="AlphaFoldDB" id="A0A9P8D3U7"/>
<comment type="subcellular location">
    <subcellularLocation>
        <location evidence="1">Mitochondrion outer membrane</location>
        <topology evidence="1">Single-pass membrane protein</topology>
    </subcellularLocation>
</comment>
<evidence type="ECO:0000313" key="8">
    <source>
        <dbReference type="Proteomes" id="UP000827133"/>
    </source>
</evidence>
<dbReference type="GeneID" id="68321794"/>
<dbReference type="Pfam" id="PF17862">
    <property type="entry name" value="AAA_lid_3"/>
    <property type="match status" value="1"/>
</dbReference>
<gene>
    <name evidence="7" type="ORF">J7337_013938</name>
</gene>
<evidence type="ECO:0000256" key="3">
    <source>
        <dbReference type="ARBA" id="ARBA00022787"/>
    </source>
</evidence>
<dbReference type="Gene3D" id="1.10.8.60">
    <property type="match status" value="1"/>
</dbReference>
<dbReference type="GO" id="GO:0005741">
    <property type="term" value="C:mitochondrial outer membrane"/>
    <property type="evidence" value="ECO:0007669"/>
    <property type="project" value="UniProtKB-SubCell"/>
</dbReference>
<dbReference type="SUPFAM" id="SSF52540">
    <property type="entry name" value="P-loop containing nucleoside triphosphate hydrolases"/>
    <property type="match status" value="1"/>
</dbReference>
<keyword evidence="3" id="KW-0496">Mitochondrion</keyword>
<feature type="region of interest" description="Disordered" evidence="5">
    <location>
        <begin position="433"/>
        <end position="483"/>
    </location>
</feature>
<keyword evidence="2" id="KW-0547">Nucleotide-binding</keyword>
<evidence type="ECO:0000259" key="6">
    <source>
        <dbReference type="SMART" id="SM00382"/>
    </source>
</evidence>
<organism evidence="7 8">
    <name type="scientific">Fusarium musae</name>
    <dbReference type="NCBI Taxonomy" id="1042133"/>
    <lineage>
        <taxon>Eukaryota</taxon>
        <taxon>Fungi</taxon>
        <taxon>Dikarya</taxon>
        <taxon>Ascomycota</taxon>
        <taxon>Pezizomycotina</taxon>
        <taxon>Sordariomycetes</taxon>
        <taxon>Hypocreomycetidae</taxon>
        <taxon>Hypocreales</taxon>
        <taxon>Nectriaceae</taxon>
        <taxon>Fusarium</taxon>
    </lineage>
</organism>
<keyword evidence="8" id="KW-1185">Reference proteome</keyword>
<feature type="compositionally biased region" description="Basic and acidic residues" evidence="5">
    <location>
        <begin position="88"/>
        <end position="99"/>
    </location>
</feature>
<dbReference type="InterPro" id="IPR003959">
    <property type="entry name" value="ATPase_AAA_core"/>
</dbReference>
<dbReference type="GO" id="GO:0005524">
    <property type="term" value="F:ATP binding"/>
    <property type="evidence" value="ECO:0007669"/>
    <property type="project" value="UniProtKB-KW"/>
</dbReference>
<keyword evidence="4" id="KW-0067">ATP-binding</keyword>
<evidence type="ECO:0000256" key="2">
    <source>
        <dbReference type="ARBA" id="ARBA00022741"/>
    </source>
</evidence>
<feature type="compositionally biased region" description="Basic and acidic residues" evidence="5">
    <location>
        <begin position="455"/>
        <end position="465"/>
    </location>
</feature>
<dbReference type="PANTHER" id="PTHR45644:SF56">
    <property type="entry name" value="AAA ATPASE, PUTATIVE (AFU_ORTHOLOGUE AFUA_2G12920)-RELATED"/>
    <property type="match status" value="1"/>
</dbReference>
<proteinExistence type="predicted"/>
<protein>
    <recommendedName>
        <fullName evidence="6">AAA+ ATPase domain-containing protein</fullName>
    </recommendedName>
</protein>
<evidence type="ECO:0000256" key="5">
    <source>
        <dbReference type="SAM" id="MobiDB-lite"/>
    </source>
</evidence>
<evidence type="ECO:0000256" key="1">
    <source>
        <dbReference type="ARBA" id="ARBA00004572"/>
    </source>
</evidence>
<sequence length="821" mass="93250">MSSLLSLPSVFPWIRRPAAPLRIPEWFLTSNVKTAEELDSADSDTKLVVDSDSQTNKQGPAQPDLLPDSPRPCGDESSGSSRTVTPPEPRETVNKENIKRNECQYPIHQGIFSELVDIANQALYHDTQSLERCSQSPALLLRTPVPGCMYYMQSVVETLAQKLRADLISFNYEDIADISVDFSLQDSTSNHEAATLKELPIYYFDVDSTDDEGKENSVRAQKSASIVIESITKKKRTTLASEGLQKNKPVPRATLIHISNPCMFLRGPRTTKILSSFRKKIQEGRQKNRRIILVVTEYERKNPGYTEKWEMETLMKQILVDESSIIDLIPASKEVTVARKQTSHILETNIRSLNRALRRRLPQYREHVSLTPRSSWHLIAANDIPRKLQDSVLPQIVLERAAQQIAGKSVHELASEKDMCSVIERLLNNQKMARKWKKKGKPRKGNSDNAEISDESERWNSRSDSDSDLDNTNSERNQREENETFEKIKREFLRKHRSDDNMEGLIDCVIHPGKYASKYPNRQQRIKVTLNDVVLDPDIKTSMKELLQLSKFQSKHVSQKLLQKAQIKGALLYGPPGTGKTHLARALAKDMDMNFMAVTSATIETKYVGETEKLIKAMFSLCSELSPCILFIDEADALFSKRKSDDKNWIRSRINQFLHEMDGLSTSQDGPFVLIATNKPTELDEAFLRRLPHRIEFKLPTEQEREQILTILLEDTNLDRGIDISTLAKATDGFSGSDLQSLCVKAVLFFSIEEKDKPPTTDPTHDTGLKAHHFRKGLQSTFKTVSEQSKIEIDEFTQAFGTVNLNGFGERKVYPSIYQKL</sequence>
<reference evidence="7" key="1">
    <citation type="journal article" date="2021" name="Mol. Plant Microbe Interact.">
        <title>Telomere to telomere genome assembly of Fusarium musae F31, causal agent of crown rot disease of banana.</title>
        <authorList>
            <person name="Degradi L."/>
            <person name="Tava V."/>
            <person name="Kunova A."/>
            <person name="Cortesi P."/>
            <person name="Saracchi M."/>
            <person name="Pasquali M."/>
        </authorList>
    </citation>
    <scope>NUCLEOTIDE SEQUENCE</scope>
    <source>
        <strain evidence="7">F31</strain>
    </source>
</reference>
<evidence type="ECO:0000313" key="7">
    <source>
        <dbReference type="EMBL" id="KAG9494799.1"/>
    </source>
</evidence>
<name>A0A9P8D3U7_9HYPO</name>
<dbReference type="InterPro" id="IPR003593">
    <property type="entry name" value="AAA+_ATPase"/>
</dbReference>
<evidence type="ECO:0000256" key="4">
    <source>
        <dbReference type="ARBA" id="ARBA00022840"/>
    </source>
</evidence>
<dbReference type="SMART" id="SM00382">
    <property type="entry name" value="AAA"/>
    <property type="match status" value="1"/>
</dbReference>
<dbReference type="InterPro" id="IPR027417">
    <property type="entry name" value="P-loop_NTPase"/>
</dbReference>
<accession>A0A9P8D3U7</accession>
<dbReference type="InterPro" id="IPR041569">
    <property type="entry name" value="AAA_lid_3"/>
</dbReference>
<dbReference type="Proteomes" id="UP000827133">
    <property type="component" value="Unassembled WGS sequence"/>
</dbReference>
<dbReference type="PANTHER" id="PTHR45644">
    <property type="entry name" value="AAA ATPASE, PUTATIVE (AFU_ORTHOLOGUE AFUA_2G12920)-RELATED-RELATED"/>
    <property type="match status" value="1"/>
</dbReference>
<dbReference type="RefSeq" id="XP_044673799.1">
    <property type="nucleotide sequence ID" value="XM_044831413.1"/>
</dbReference>
<dbReference type="InterPro" id="IPR051701">
    <property type="entry name" value="Mito_OM_Translocase_MSP1"/>
</dbReference>
<feature type="region of interest" description="Disordered" evidence="5">
    <location>
        <begin position="38"/>
        <end position="99"/>
    </location>
</feature>
<keyword evidence="3" id="KW-1000">Mitochondrion outer membrane</keyword>
<dbReference type="EMBL" id="JAHBCI010000012">
    <property type="protein sequence ID" value="KAG9494799.1"/>
    <property type="molecule type" value="Genomic_DNA"/>
</dbReference>
<feature type="compositionally biased region" description="Basic residues" evidence="5">
    <location>
        <begin position="433"/>
        <end position="444"/>
    </location>
</feature>
<dbReference type="Gene3D" id="3.40.50.300">
    <property type="entry name" value="P-loop containing nucleotide triphosphate hydrolases"/>
    <property type="match status" value="1"/>
</dbReference>
<comment type="caution">
    <text evidence="7">The sequence shown here is derived from an EMBL/GenBank/DDBJ whole genome shotgun (WGS) entry which is preliminary data.</text>
</comment>